<evidence type="ECO:0000259" key="8">
    <source>
        <dbReference type="PROSITE" id="PS50109"/>
    </source>
</evidence>
<keyword evidence="10" id="KW-1185">Reference proteome</keyword>
<keyword evidence="4" id="KW-0808">Transferase</keyword>
<evidence type="ECO:0000256" key="4">
    <source>
        <dbReference type="ARBA" id="ARBA00022679"/>
    </source>
</evidence>
<dbReference type="SMART" id="SM00388">
    <property type="entry name" value="HisKA"/>
    <property type="match status" value="1"/>
</dbReference>
<evidence type="ECO:0000256" key="1">
    <source>
        <dbReference type="ARBA" id="ARBA00000085"/>
    </source>
</evidence>
<dbReference type="InterPro" id="IPR003594">
    <property type="entry name" value="HATPase_dom"/>
</dbReference>
<dbReference type="PANTHER" id="PTHR43304:SF1">
    <property type="entry name" value="PAC DOMAIN-CONTAINING PROTEIN"/>
    <property type="match status" value="1"/>
</dbReference>
<dbReference type="Gene3D" id="3.30.450.20">
    <property type="entry name" value="PAS domain"/>
    <property type="match status" value="4"/>
</dbReference>
<dbReference type="InterPro" id="IPR052162">
    <property type="entry name" value="Sensor_kinase/Photoreceptor"/>
</dbReference>
<dbReference type="RefSeq" id="WP_170235676.1">
    <property type="nucleotide sequence ID" value="NZ_BJYV01000003.1"/>
</dbReference>
<dbReference type="Proteomes" id="UP000321301">
    <property type="component" value="Unassembled WGS sequence"/>
</dbReference>
<dbReference type="Gene3D" id="1.10.287.130">
    <property type="match status" value="1"/>
</dbReference>
<dbReference type="SMART" id="SM00387">
    <property type="entry name" value="HATPase_c"/>
    <property type="match status" value="1"/>
</dbReference>
<dbReference type="Pfam" id="PF08448">
    <property type="entry name" value="PAS_4"/>
    <property type="match status" value="1"/>
</dbReference>
<dbReference type="CDD" id="cd00130">
    <property type="entry name" value="PAS"/>
    <property type="match status" value="1"/>
</dbReference>
<dbReference type="PROSITE" id="PS50109">
    <property type="entry name" value="HIS_KIN"/>
    <property type="match status" value="1"/>
</dbReference>
<dbReference type="SUPFAM" id="SSF55874">
    <property type="entry name" value="ATPase domain of HSP90 chaperone/DNA topoisomerase II/histidine kinase"/>
    <property type="match status" value="1"/>
</dbReference>
<dbReference type="SUPFAM" id="SSF47384">
    <property type="entry name" value="Homodimeric domain of signal transducing histidine kinase"/>
    <property type="match status" value="1"/>
</dbReference>
<dbReference type="Pfam" id="PF00512">
    <property type="entry name" value="HisKA"/>
    <property type="match status" value="1"/>
</dbReference>
<dbReference type="InterPro" id="IPR013656">
    <property type="entry name" value="PAS_4"/>
</dbReference>
<keyword evidence="3" id="KW-0597">Phosphoprotein</keyword>
<evidence type="ECO:0000313" key="9">
    <source>
        <dbReference type="EMBL" id="GEO20502.1"/>
    </source>
</evidence>
<dbReference type="FunFam" id="3.30.565.10:FF:000006">
    <property type="entry name" value="Sensor histidine kinase WalK"/>
    <property type="match status" value="1"/>
</dbReference>
<evidence type="ECO:0000256" key="6">
    <source>
        <dbReference type="SAM" id="Coils"/>
    </source>
</evidence>
<dbReference type="InterPro" id="IPR004358">
    <property type="entry name" value="Sig_transdc_His_kin-like_C"/>
</dbReference>
<comment type="caution">
    <text evidence="9">The sequence shown here is derived from an EMBL/GenBank/DDBJ whole genome shotgun (WGS) entry which is preliminary data.</text>
</comment>
<sequence length="844" mass="96266">MKDDFRKNQSPPKFLRNGGEMGRVIGEKDWANHPLGIPEKWPLSLRMSVSSMLKTAFPNFILWGEEYYCFYNDAYRPSLGKDGKHPFIIGQKFEEAFPELIETLKKEVDGVWQTGEATWHENQLVSIYRNGKMEEVYWTFSYSVLIGDKEETEGILITCIETTDAVLNLKKLQESESQLAFAIDAAELGTWDYNPAIDSFQGNDRLMDWLGIPKGTAVSMKNAFEAIVPEDKARVMNNIQKTFIGHKASKFSDTFSIKNHKTDEIKIVRALGRSRFKNDKVFYRFNGTLQDVSEQVRYEQKLKLANAQIKKEEQRFRDIVFKAPVGIAIFKGKNLVSEMANNMMLKFVDREANNFVGKKLFEAMPEVRNTVSHFFEEVFNKQEAVRGTEVKINIKRNGGIIDAFFNFIIQPITFSKGEVTEIMLVTNEVTDYVKSKYVLAENESQFRNHMLHSPIAMTILRGKDLKIEMANKRMLNHFWARSWEEVDGKNLAEVFPELIGQKYLGELQQVLTTGQAIKDKASKVIVTIDGREQEFYMDYHYLPLPDVDYSISGVIVTTTDVTDMVLSRNRLENFTKELESQVDLRTEQLLDANEKLQDSIAKLENANEGLQSFAYVSSHDLQEPLRKIQMYTSVLMENEQGRFSERGKKYFEKITNAAGRMRTLIDDLLAFSKSNDDITKYEEIDLNVILEQVLEDSSNSIEHSNAKIMVKELPKIEAIVFQMHQVFTNLISNAIKFAKQGVSPEIIISASEVSAVQVQSLKLNPSKKYFALSITDNGIGLPKGMEGKIFEVFQRLHGRQEYEGTGIGLAIVKKIISNHGGAIKAESVEGKGTIFTIFLPEKRA</sequence>
<organism evidence="9 10">
    <name type="scientific">Cyclobacterium qasimii</name>
    <dbReference type="NCBI Taxonomy" id="1350429"/>
    <lineage>
        <taxon>Bacteria</taxon>
        <taxon>Pseudomonadati</taxon>
        <taxon>Bacteroidota</taxon>
        <taxon>Cytophagia</taxon>
        <taxon>Cytophagales</taxon>
        <taxon>Cyclobacteriaceae</taxon>
        <taxon>Cyclobacterium</taxon>
    </lineage>
</organism>
<dbReference type="InterPro" id="IPR036097">
    <property type="entry name" value="HisK_dim/P_sf"/>
</dbReference>
<dbReference type="InterPro" id="IPR000014">
    <property type="entry name" value="PAS"/>
</dbReference>
<reference evidence="9 10" key="1">
    <citation type="submission" date="2019-07" db="EMBL/GenBank/DDBJ databases">
        <title>Whole genome shotgun sequence of Cyclobacterium qasimii NBRC 106168.</title>
        <authorList>
            <person name="Hosoyama A."/>
            <person name="Uohara A."/>
            <person name="Ohji S."/>
            <person name="Ichikawa N."/>
        </authorList>
    </citation>
    <scope>NUCLEOTIDE SEQUENCE [LARGE SCALE GENOMIC DNA]</scope>
    <source>
        <strain evidence="9 10">NBRC 106168</strain>
    </source>
</reference>
<dbReference type="Pfam" id="PF02518">
    <property type="entry name" value="HATPase_c"/>
    <property type="match status" value="1"/>
</dbReference>
<dbReference type="EC" id="2.7.13.3" evidence="2"/>
<evidence type="ECO:0000256" key="2">
    <source>
        <dbReference type="ARBA" id="ARBA00012438"/>
    </source>
</evidence>
<dbReference type="SMART" id="SM00091">
    <property type="entry name" value="PAS"/>
    <property type="match status" value="2"/>
</dbReference>
<evidence type="ECO:0000256" key="7">
    <source>
        <dbReference type="SAM" id="MobiDB-lite"/>
    </source>
</evidence>
<dbReference type="GO" id="GO:0000155">
    <property type="term" value="F:phosphorelay sensor kinase activity"/>
    <property type="evidence" value="ECO:0007669"/>
    <property type="project" value="InterPro"/>
</dbReference>
<dbReference type="InterPro" id="IPR005467">
    <property type="entry name" value="His_kinase_dom"/>
</dbReference>
<keyword evidence="6" id="KW-0175">Coiled coil</keyword>
<evidence type="ECO:0000313" key="10">
    <source>
        <dbReference type="Proteomes" id="UP000321301"/>
    </source>
</evidence>
<accession>A0A512C8H3</accession>
<dbReference type="Gene3D" id="3.30.565.10">
    <property type="entry name" value="Histidine kinase-like ATPase, C-terminal domain"/>
    <property type="match status" value="1"/>
</dbReference>
<proteinExistence type="predicted"/>
<protein>
    <recommendedName>
        <fullName evidence="2">histidine kinase</fullName>
        <ecNumber evidence="2">2.7.13.3</ecNumber>
    </recommendedName>
</protein>
<dbReference type="InterPro" id="IPR035965">
    <property type="entry name" value="PAS-like_dom_sf"/>
</dbReference>
<evidence type="ECO:0000256" key="3">
    <source>
        <dbReference type="ARBA" id="ARBA00022553"/>
    </source>
</evidence>
<comment type="catalytic activity">
    <reaction evidence="1">
        <text>ATP + protein L-histidine = ADP + protein N-phospho-L-histidine.</text>
        <dbReference type="EC" id="2.7.13.3"/>
    </reaction>
</comment>
<dbReference type="AlphaFoldDB" id="A0A512C8H3"/>
<dbReference type="EMBL" id="BJYV01000003">
    <property type="protein sequence ID" value="GEO20502.1"/>
    <property type="molecule type" value="Genomic_DNA"/>
</dbReference>
<dbReference type="PRINTS" id="PR00344">
    <property type="entry name" value="BCTRLSENSOR"/>
</dbReference>
<dbReference type="InterPro" id="IPR003661">
    <property type="entry name" value="HisK_dim/P_dom"/>
</dbReference>
<name>A0A512C8H3_9BACT</name>
<dbReference type="CDD" id="cd00082">
    <property type="entry name" value="HisKA"/>
    <property type="match status" value="1"/>
</dbReference>
<feature type="coiled-coil region" evidence="6">
    <location>
        <begin position="586"/>
        <end position="613"/>
    </location>
</feature>
<gene>
    <name evidence="9" type="ORF">CQA01_10360</name>
</gene>
<dbReference type="InterPro" id="IPR036890">
    <property type="entry name" value="HATPase_C_sf"/>
</dbReference>
<keyword evidence="5" id="KW-0418">Kinase</keyword>
<evidence type="ECO:0000256" key="5">
    <source>
        <dbReference type="ARBA" id="ARBA00022777"/>
    </source>
</evidence>
<feature type="domain" description="Histidine kinase" evidence="8">
    <location>
        <begin position="616"/>
        <end position="843"/>
    </location>
</feature>
<dbReference type="SUPFAM" id="SSF55785">
    <property type="entry name" value="PYP-like sensor domain (PAS domain)"/>
    <property type="match status" value="3"/>
</dbReference>
<feature type="region of interest" description="Disordered" evidence="7">
    <location>
        <begin position="1"/>
        <end position="20"/>
    </location>
</feature>
<dbReference type="PANTHER" id="PTHR43304">
    <property type="entry name" value="PHYTOCHROME-LIKE PROTEIN CPH1"/>
    <property type="match status" value="1"/>
</dbReference>